<dbReference type="InterPro" id="IPR041694">
    <property type="entry name" value="ADH_N_2"/>
</dbReference>
<keyword evidence="1" id="KW-0560">Oxidoreductase</keyword>
<organism evidence="3 4">
    <name type="scientific">Setaria viridis</name>
    <name type="common">Green bristlegrass</name>
    <name type="synonym">Setaria italica subsp. viridis</name>
    <dbReference type="NCBI Taxonomy" id="4556"/>
    <lineage>
        <taxon>Eukaryota</taxon>
        <taxon>Viridiplantae</taxon>
        <taxon>Streptophyta</taxon>
        <taxon>Embryophyta</taxon>
        <taxon>Tracheophyta</taxon>
        <taxon>Spermatophyta</taxon>
        <taxon>Magnoliopsida</taxon>
        <taxon>Liliopsida</taxon>
        <taxon>Poales</taxon>
        <taxon>Poaceae</taxon>
        <taxon>PACMAD clade</taxon>
        <taxon>Panicoideae</taxon>
        <taxon>Panicodae</taxon>
        <taxon>Paniceae</taxon>
        <taxon>Cenchrinae</taxon>
        <taxon>Setaria</taxon>
    </lineage>
</organism>
<dbReference type="OMA" id="NDLEWGI"/>
<dbReference type="GO" id="GO:0032440">
    <property type="term" value="F:2-alkenal reductase [NAD(P)H] activity"/>
    <property type="evidence" value="ECO:0007669"/>
    <property type="project" value="TreeGrafter"/>
</dbReference>
<dbReference type="InterPro" id="IPR045010">
    <property type="entry name" value="MDR_fam"/>
</dbReference>
<dbReference type="InterPro" id="IPR011032">
    <property type="entry name" value="GroES-like_sf"/>
</dbReference>
<evidence type="ECO:0000259" key="2">
    <source>
        <dbReference type="Pfam" id="PF16884"/>
    </source>
</evidence>
<evidence type="ECO:0000313" key="4">
    <source>
        <dbReference type="Proteomes" id="UP000298652"/>
    </source>
</evidence>
<dbReference type="SUPFAM" id="SSF50129">
    <property type="entry name" value="GroES-like"/>
    <property type="match status" value="1"/>
</dbReference>
<protein>
    <recommendedName>
        <fullName evidence="2">Oxidoreductase N-terminal domain-containing protein</fullName>
    </recommendedName>
</protein>
<sequence>MAGGGMEAAMAKNTSGFPTDEGMEVIIHRVELRVPAGSTAVLVKNLYLSCDPWMHGRMSKHNEGATVPARDFVIGEVGLGQFHRRGKVIDSTHPEFNAGNHVWGMSAWEEYTVVTQPELIPFQDQAHRAAALLLYRCS</sequence>
<reference evidence="3" key="1">
    <citation type="submission" date="2019-03" db="EMBL/GenBank/DDBJ databases">
        <title>WGS assembly of Setaria viridis.</title>
        <authorList>
            <person name="Huang P."/>
            <person name="Jenkins J."/>
            <person name="Grimwood J."/>
            <person name="Barry K."/>
            <person name="Healey A."/>
            <person name="Mamidi S."/>
            <person name="Sreedasyam A."/>
            <person name="Shu S."/>
            <person name="Feldman M."/>
            <person name="Wu J."/>
            <person name="Yu Y."/>
            <person name="Chen C."/>
            <person name="Johnson J."/>
            <person name="Rokhsar D."/>
            <person name="Baxter I."/>
            <person name="Schmutz J."/>
            <person name="Brutnell T."/>
            <person name="Kellogg E."/>
        </authorList>
    </citation>
    <scope>NUCLEOTIDE SEQUENCE [LARGE SCALE GENOMIC DNA]</scope>
</reference>
<dbReference type="PANTHER" id="PTHR43205:SF23">
    <property type="entry name" value="OXIDOREDUCTASE P1, PUTATIVE, EXPRESSED-RELATED"/>
    <property type="match status" value="1"/>
</dbReference>
<evidence type="ECO:0000313" key="3">
    <source>
        <dbReference type="EMBL" id="TKV99945.1"/>
    </source>
</evidence>
<name>A0A4V6D655_SETVI</name>
<evidence type="ECO:0000256" key="1">
    <source>
        <dbReference type="ARBA" id="ARBA00023002"/>
    </source>
</evidence>
<dbReference type="AlphaFoldDB" id="A0A4V6D655"/>
<gene>
    <name evidence="3" type="ORF">SEVIR_8G077400v2</name>
</gene>
<dbReference type="PANTHER" id="PTHR43205">
    <property type="entry name" value="PROSTAGLANDIN REDUCTASE"/>
    <property type="match status" value="1"/>
</dbReference>
<accession>A0A4V6D655</accession>
<dbReference type="EMBL" id="CM016559">
    <property type="protein sequence ID" value="TKV99945.1"/>
    <property type="molecule type" value="Genomic_DNA"/>
</dbReference>
<dbReference type="Gene3D" id="3.90.180.10">
    <property type="entry name" value="Medium-chain alcohol dehydrogenases, catalytic domain"/>
    <property type="match status" value="1"/>
</dbReference>
<feature type="domain" description="Oxidoreductase N-terminal" evidence="2">
    <location>
        <begin position="10"/>
        <end position="119"/>
    </location>
</feature>
<dbReference type="Proteomes" id="UP000298652">
    <property type="component" value="Chromosome 8"/>
</dbReference>
<proteinExistence type="predicted"/>
<dbReference type="Pfam" id="PF16884">
    <property type="entry name" value="ADH_N_2"/>
    <property type="match status" value="1"/>
</dbReference>
<dbReference type="Gramene" id="TKV99945">
    <property type="protein sequence ID" value="TKV99945"/>
    <property type="gene ID" value="SEVIR_8G077400v2"/>
</dbReference>
<keyword evidence="4" id="KW-1185">Reference proteome</keyword>